<organism evidence="3 4">
    <name type="scientific">Glossina austeni</name>
    <name type="common">Savannah tsetse fly</name>
    <dbReference type="NCBI Taxonomy" id="7395"/>
    <lineage>
        <taxon>Eukaryota</taxon>
        <taxon>Metazoa</taxon>
        <taxon>Ecdysozoa</taxon>
        <taxon>Arthropoda</taxon>
        <taxon>Hexapoda</taxon>
        <taxon>Insecta</taxon>
        <taxon>Pterygota</taxon>
        <taxon>Neoptera</taxon>
        <taxon>Endopterygota</taxon>
        <taxon>Diptera</taxon>
        <taxon>Brachycera</taxon>
        <taxon>Muscomorpha</taxon>
        <taxon>Hippoboscoidea</taxon>
        <taxon>Glossinidae</taxon>
        <taxon>Glossina</taxon>
    </lineage>
</organism>
<evidence type="ECO:0000313" key="4">
    <source>
        <dbReference type="Proteomes" id="UP000078200"/>
    </source>
</evidence>
<keyword evidence="2" id="KW-1133">Transmembrane helix</keyword>
<dbReference type="AlphaFoldDB" id="A0A1A9UIC7"/>
<dbReference type="Proteomes" id="UP000078200">
    <property type="component" value="Unassembled WGS sequence"/>
</dbReference>
<sequence>MVSLRREDRKTRSTSTTKGRTTGLKEGPFVVVVVVVVGNVYIVIDFSVDIGGVVNLHVFHVVVDMVGRYRMKDKHTCMFDDVLTHSHHRCIPFVTYQDTRIVDSTISQNSEFAYHSVDEGYYLSFCEKGDYSSFQFCTDISRHVVDNKSSRLASNRWVKSSSSALTL</sequence>
<evidence type="ECO:0000256" key="2">
    <source>
        <dbReference type="SAM" id="Phobius"/>
    </source>
</evidence>
<reference evidence="3" key="1">
    <citation type="submission" date="2020-05" db="UniProtKB">
        <authorList>
            <consortium name="EnsemblMetazoa"/>
        </authorList>
    </citation>
    <scope>IDENTIFICATION</scope>
    <source>
        <strain evidence="3">TTRI</strain>
    </source>
</reference>
<evidence type="ECO:0000313" key="3">
    <source>
        <dbReference type="EnsemblMetazoa" id="GAUT005860-PA"/>
    </source>
</evidence>
<feature type="compositionally biased region" description="Basic and acidic residues" evidence="1">
    <location>
        <begin position="1"/>
        <end position="11"/>
    </location>
</feature>
<proteinExistence type="predicted"/>
<feature type="transmembrane region" description="Helical" evidence="2">
    <location>
        <begin position="27"/>
        <end position="44"/>
    </location>
</feature>
<accession>A0A1A9UIC7</accession>
<name>A0A1A9UIC7_GLOAU</name>
<protein>
    <submittedName>
        <fullName evidence="3">Uncharacterized protein</fullName>
    </submittedName>
</protein>
<keyword evidence="4" id="KW-1185">Reference proteome</keyword>
<feature type="region of interest" description="Disordered" evidence="1">
    <location>
        <begin position="1"/>
        <end position="20"/>
    </location>
</feature>
<keyword evidence="2" id="KW-0812">Transmembrane</keyword>
<dbReference type="EnsemblMetazoa" id="GAUT005860-RA">
    <property type="protein sequence ID" value="GAUT005860-PA"/>
    <property type="gene ID" value="GAUT005860"/>
</dbReference>
<evidence type="ECO:0000256" key="1">
    <source>
        <dbReference type="SAM" id="MobiDB-lite"/>
    </source>
</evidence>
<keyword evidence="2" id="KW-0472">Membrane</keyword>
<dbReference type="VEuPathDB" id="VectorBase:GAUT005860"/>